<evidence type="ECO:0000256" key="5">
    <source>
        <dbReference type="SAM" id="SignalP"/>
    </source>
</evidence>
<sequence>MNVYIMKEVDLMVKGRTGKMKALSLVVLATFILLAGCTTANDPGPNANQGDTGNQQTNTVSNDPAATADNKDITIGFSQRRVAGSDWYTNLIRGAEEEAEKQGVKLVVLDAQGDVAKQVSGVEDLIAQGVNAVIMNPQDPSGVIPATNKLKQNNIPLVVVNSNIDPKAEAVSFVSDDPRDTGYKTGWELAEAASEKYGDTIIKAAMISGYPKELVSQYRRNGMIAGWTDFMLEKYGKSNLELVAERFGEWVPDKALPVMQDIGTAHPDLQVVFCMSDVMLPGIFTALNNTGLNGEVLIGSIDGTKEAIRRIAEEPESGLIVTVSNDPRVQGADAVKIAIQVAKGQQVPATHYIANPIINKENAKEMYDPNSPY</sequence>
<dbReference type="InterPro" id="IPR025997">
    <property type="entry name" value="SBP_2_dom"/>
</dbReference>
<gene>
    <name evidence="7" type="ORF">GCM10010916_20220</name>
</gene>
<dbReference type="GO" id="GO:0030246">
    <property type="term" value="F:carbohydrate binding"/>
    <property type="evidence" value="ECO:0007669"/>
    <property type="project" value="UniProtKB-ARBA"/>
</dbReference>
<dbReference type="Pfam" id="PF13407">
    <property type="entry name" value="Peripla_BP_4"/>
    <property type="match status" value="1"/>
</dbReference>
<evidence type="ECO:0000259" key="6">
    <source>
        <dbReference type="Pfam" id="PF13407"/>
    </source>
</evidence>
<evidence type="ECO:0000256" key="4">
    <source>
        <dbReference type="SAM" id="MobiDB-lite"/>
    </source>
</evidence>
<feature type="compositionally biased region" description="Polar residues" evidence="4">
    <location>
        <begin position="43"/>
        <end position="64"/>
    </location>
</feature>
<dbReference type="GO" id="GO:0030313">
    <property type="term" value="C:cell envelope"/>
    <property type="evidence" value="ECO:0007669"/>
    <property type="project" value="UniProtKB-SubCell"/>
</dbReference>
<accession>A0A917D0N0</accession>
<reference evidence="7" key="2">
    <citation type="submission" date="2020-09" db="EMBL/GenBank/DDBJ databases">
        <authorList>
            <person name="Sun Q."/>
            <person name="Zhou Y."/>
        </authorList>
    </citation>
    <scope>NUCLEOTIDE SEQUENCE</scope>
    <source>
        <strain evidence="7">CGMCC 1.12987</strain>
    </source>
</reference>
<dbReference type="PANTHER" id="PTHR46847:SF1">
    <property type="entry name" value="D-ALLOSE-BINDING PERIPLASMIC PROTEIN-RELATED"/>
    <property type="match status" value="1"/>
</dbReference>
<dbReference type="PANTHER" id="PTHR46847">
    <property type="entry name" value="D-ALLOSE-BINDING PERIPLASMIC PROTEIN-RELATED"/>
    <property type="match status" value="1"/>
</dbReference>
<feature type="region of interest" description="Disordered" evidence="4">
    <location>
        <begin position="43"/>
        <end position="67"/>
    </location>
</feature>
<evidence type="ECO:0000313" key="7">
    <source>
        <dbReference type="EMBL" id="GGG03105.1"/>
    </source>
</evidence>
<keyword evidence="3 5" id="KW-0732">Signal</keyword>
<dbReference type="Proteomes" id="UP000644756">
    <property type="component" value="Unassembled WGS sequence"/>
</dbReference>
<dbReference type="InterPro" id="IPR028082">
    <property type="entry name" value="Peripla_BP_I"/>
</dbReference>
<dbReference type="SUPFAM" id="SSF53822">
    <property type="entry name" value="Periplasmic binding protein-like I"/>
    <property type="match status" value="1"/>
</dbReference>
<evidence type="ECO:0000256" key="1">
    <source>
        <dbReference type="ARBA" id="ARBA00004196"/>
    </source>
</evidence>
<feature type="chain" id="PRO_5039709652" evidence="5">
    <location>
        <begin position="41"/>
        <end position="373"/>
    </location>
</feature>
<reference evidence="7" key="1">
    <citation type="journal article" date="2014" name="Int. J. Syst. Evol. Microbiol.">
        <title>Complete genome sequence of Corynebacterium casei LMG S-19264T (=DSM 44701T), isolated from a smear-ripened cheese.</title>
        <authorList>
            <consortium name="US DOE Joint Genome Institute (JGI-PGF)"/>
            <person name="Walter F."/>
            <person name="Albersmeier A."/>
            <person name="Kalinowski J."/>
            <person name="Ruckert C."/>
        </authorList>
    </citation>
    <scope>NUCLEOTIDE SEQUENCE</scope>
    <source>
        <strain evidence="7">CGMCC 1.12987</strain>
    </source>
</reference>
<feature type="domain" description="Periplasmic binding protein" evidence="6">
    <location>
        <begin position="83"/>
        <end position="345"/>
    </location>
</feature>
<evidence type="ECO:0000256" key="2">
    <source>
        <dbReference type="ARBA" id="ARBA00007639"/>
    </source>
</evidence>
<dbReference type="Gene3D" id="3.40.50.2300">
    <property type="match status" value="2"/>
</dbReference>
<proteinExistence type="inferred from homology"/>
<comment type="similarity">
    <text evidence="2">Belongs to the bacterial solute-binding protein 2 family.</text>
</comment>
<keyword evidence="8" id="KW-1185">Reference proteome</keyword>
<evidence type="ECO:0000256" key="3">
    <source>
        <dbReference type="ARBA" id="ARBA00022729"/>
    </source>
</evidence>
<dbReference type="EMBL" id="BMGR01000006">
    <property type="protein sequence ID" value="GGG03105.1"/>
    <property type="molecule type" value="Genomic_DNA"/>
</dbReference>
<name>A0A917D0N0_9BACL</name>
<feature type="signal peptide" evidence="5">
    <location>
        <begin position="1"/>
        <end position="40"/>
    </location>
</feature>
<comment type="caution">
    <text evidence="7">The sequence shown here is derived from an EMBL/GenBank/DDBJ whole genome shotgun (WGS) entry which is preliminary data.</text>
</comment>
<comment type="subcellular location">
    <subcellularLocation>
        <location evidence="1">Cell envelope</location>
    </subcellularLocation>
</comment>
<protein>
    <submittedName>
        <fullName evidence="7">Sugar ABC transporter substrate-binding protein</fullName>
    </submittedName>
</protein>
<evidence type="ECO:0000313" key="8">
    <source>
        <dbReference type="Proteomes" id="UP000644756"/>
    </source>
</evidence>
<organism evidence="7 8">
    <name type="scientific">Paenibacillus abyssi</name>
    <dbReference type="NCBI Taxonomy" id="1340531"/>
    <lineage>
        <taxon>Bacteria</taxon>
        <taxon>Bacillati</taxon>
        <taxon>Bacillota</taxon>
        <taxon>Bacilli</taxon>
        <taxon>Bacillales</taxon>
        <taxon>Paenibacillaceae</taxon>
        <taxon>Paenibacillus</taxon>
    </lineage>
</organism>
<dbReference type="AlphaFoldDB" id="A0A917D0N0"/>